<comment type="similarity">
    <text evidence="3">Belongs to the archaeal Rpo3/eukaryotic RPB3 RNA polymerase subunit family.</text>
</comment>
<evidence type="ECO:0000256" key="1">
    <source>
        <dbReference type="ARBA" id="ARBA00022478"/>
    </source>
</evidence>
<dbReference type="SMART" id="SM00662">
    <property type="entry name" value="RPOLD"/>
    <property type="match status" value="1"/>
</dbReference>
<name>A0A090N3V6_OSTTA</name>
<dbReference type="OrthoDB" id="270173at2759"/>
<dbReference type="HAMAP" id="MF_00320">
    <property type="entry name" value="RNApol_arch_Rpo3"/>
    <property type="match status" value="1"/>
</dbReference>
<dbReference type="GO" id="GO:0006351">
    <property type="term" value="P:DNA-templated transcription"/>
    <property type="evidence" value="ECO:0007669"/>
    <property type="project" value="InterPro"/>
</dbReference>
<feature type="compositionally biased region" description="Basic and acidic residues" evidence="5">
    <location>
        <begin position="29"/>
        <end position="53"/>
    </location>
</feature>
<dbReference type="Pfam" id="PF01193">
    <property type="entry name" value="RNA_pol_L"/>
    <property type="match status" value="1"/>
</dbReference>
<keyword evidence="1" id="KW-0240">DNA-directed RNA polymerase</keyword>
<dbReference type="KEGG" id="ota:OT_ostta07g03200"/>
<keyword evidence="8" id="KW-1185">Reference proteome</keyword>
<sequence length="441" mass="49214">MYRPISRVVHRPASAARAPHRRTRRRPRASPDRGFGDVRGVDDDRARARERARRAREGIMGRPTGAGGGDDADEITEQMAKMLAKIEEQKKYLIAGADRNANAKEIAYGGAYASMEGEGAFSVDAFRETFALTITDASEERVVFEMEGCSAAFANAFRRIIISEVPTMAIEKVYMINNTSVVPDEVFAHRLGLVPIKADPARFEYRGPNDLANETNTIVLSLHARCHRERLDDGSLGEVVNRSVYSNALQWCPDGSQLPEEERAKYSDFKRSQRESFGEEELGCVHDDILLVKLAPGQEIELECHCVKGIGQEHSKWSPVGTCWYRMVPEITILEPITGADADVFMERCANFNDTHACYACEGKGDKKTVKVVETRGCDLCVERVRELTGEPGWDEKIAVRKHKNHFIFTIESVGQMKPGTIFKEAVKILASKCQNVLSTL</sequence>
<dbReference type="GO" id="GO:0005736">
    <property type="term" value="C:RNA polymerase I complex"/>
    <property type="evidence" value="ECO:0007669"/>
    <property type="project" value="TreeGrafter"/>
</dbReference>
<dbReference type="FunCoup" id="A0A090N3V6">
    <property type="interactions" value="1782"/>
</dbReference>
<dbReference type="InterPro" id="IPR011263">
    <property type="entry name" value="DNA-dir_RNA_pol_RpoA/D/Rpb3"/>
</dbReference>
<keyword evidence="2" id="KW-0804">Transcription</keyword>
<dbReference type="PANTHER" id="PTHR11800:SF13">
    <property type="entry name" value="DNA-DIRECTED RNA POLYMERASES I AND III SUBUNIT RPAC1"/>
    <property type="match status" value="1"/>
</dbReference>
<dbReference type="STRING" id="70448.A0A090N3V6"/>
<gene>
    <name evidence="7" type="ORF">OT_ostta07g03200</name>
</gene>
<dbReference type="GO" id="GO:0005666">
    <property type="term" value="C:RNA polymerase III complex"/>
    <property type="evidence" value="ECO:0007669"/>
    <property type="project" value="TreeGrafter"/>
</dbReference>
<feature type="region of interest" description="Disordered" evidence="5">
    <location>
        <begin position="1"/>
        <end position="53"/>
    </location>
</feature>
<dbReference type="SUPFAM" id="SSF56553">
    <property type="entry name" value="Insert subdomain of RNA polymerase alpha subunit"/>
    <property type="match status" value="1"/>
</dbReference>
<comment type="caution">
    <text evidence="7">The sequence shown here is derived from an EMBL/GenBank/DDBJ whole genome shotgun (WGS) entry which is preliminary data.</text>
</comment>
<dbReference type="SUPFAM" id="SSF55257">
    <property type="entry name" value="RBP11-like subunits of RNA polymerase"/>
    <property type="match status" value="1"/>
</dbReference>
<organism evidence="7 8">
    <name type="scientific">Ostreococcus tauri</name>
    <name type="common">Marine green alga</name>
    <dbReference type="NCBI Taxonomy" id="70448"/>
    <lineage>
        <taxon>Eukaryota</taxon>
        <taxon>Viridiplantae</taxon>
        <taxon>Chlorophyta</taxon>
        <taxon>Mamiellophyceae</taxon>
        <taxon>Mamiellales</taxon>
        <taxon>Bathycoccaceae</taxon>
        <taxon>Ostreococcus</taxon>
    </lineage>
</organism>
<reference evidence="8" key="1">
    <citation type="journal article" date="2006" name="Proc. Natl. Acad. Sci. U.S.A.">
        <title>Genome analysis of the smallest free-living eukaryote Ostreococcus tauri unveils many unique features.</title>
        <authorList>
            <person name="Derelle E."/>
            <person name="Ferraz C."/>
            <person name="Rombauts S."/>
            <person name="Rouze P."/>
            <person name="Worden A.Z."/>
            <person name="Robbens S."/>
            <person name="Partensky F."/>
            <person name="Degroeve S."/>
            <person name="Echeynie S."/>
            <person name="Cooke R."/>
            <person name="Saeys Y."/>
            <person name="Wuyts J."/>
            <person name="Jabbari K."/>
            <person name="Bowler C."/>
            <person name="Panaud O."/>
            <person name="Piegu B."/>
            <person name="Ball S.G."/>
            <person name="Ral J.-P."/>
            <person name="Bouget F.-Y."/>
            <person name="Piganeau G."/>
            <person name="De Baets B."/>
            <person name="Picard A."/>
            <person name="Delseny M."/>
            <person name="Demaille J."/>
            <person name="Van de Peer Y."/>
            <person name="Moreau H."/>
        </authorList>
    </citation>
    <scope>NUCLEOTIDE SEQUENCE [LARGE SCALE GENOMIC DNA]</scope>
    <source>
        <strain evidence="8">OTTH 0595 / CCAP 157/2 / RCC745</strain>
    </source>
</reference>
<dbReference type="InterPro" id="IPR036643">
    <property type="entry name" value="RNApol_insert_sf"/>
</dbReference>
<evidence type="ECO:0000259" key="6">
    <source>
        <dbReference type="SMART" id="SM00662"/>
    </source>
</evidence>
<reference evidence="7 8" key="2">
    <citation type="journal article" date="2014" name="BMC Genomics">
        <title>An improved genome of the model marine alga Ostreococcus tauri unfolds by assessing Illumina de novo assemblies.</title>
        <authorList>
            <person name="Blanc-Mathieu R."/>
            <person name="Verhelst B."/>
            <person name="Derelle E."/>
            <person name="Rombauts S."/>
            <person name="Bouget F.Y."/>
            <person name="Carre I."/>
            <person name="Chateau A."/>
            <person name="Eyre-Walker A."/>
            <person name="Grimsley N."/>
            <person name="Moreau H."/>
            <person name="Piegu B."/>
            <person name="Rivals E."/>
            <person name="Schackwitz W."/>
            <person name="Van de Peer Y."/>
            <person name="Piganeau G."/>
        </authorList>
    </citation>
    <scope>NUCLEOTIDE SEQUENCE [LARGE SCALE GENOMIC DNA]</scope>
    <source>
        <strain evidence="8">OTTH 0595 / CCAP 157/2 / RCC745</strain>
    </source>
</reference>
<dbReference type="AlphaFoldDB" id="A0A090N3V6"/>
<evidence type="ECO:0000256" key="4">
    <source>
        <dbReference type="ARBA" id="ARBA00031776"/>
    </source>
</evidence>
<dbReference type="Gene3D" id="3.30.1360.10">
    <property type="entry name" value="RNA polymerase, RBP11-like subunit"/>
    <property type="match status" value="1"/>
</dbReference>
<dbReference type="Gene3D" id="2.170.120.12">
    <property type="entry name" value="DNA-directed RNA polymerase, insert domain"/>
    <property type="match status" value="1"/>
</dbReference>
<dbReference type="PANTHER" id="PTHR11800">
    <property type="entry name" value="DNA-DIRECTED RNA POLYMERASE"/>
    <property type="match status" value="1"/>
</dbReference>
<proteinExistence type="inferred from homology"/>
<evidence type="ECO:0000256" key="5">
    <source>
        <dbReference type="SAM" id="MobiDB-lite"/>
    </source>
</evidence>
<evidence type="ECO:0000256" key="2">
    <source>
        <dbReference type="ARBA" id="ARBA00023163"/>
    </source>
</evidence>
<accession>A0A090N3V6</accession>
<dbReference type="InterPro" id="IPR022842">
    <property type="entry name" value="RNAP_Rpo3/Rpb3/RPAC1"/>
</dbReference>
<dbReference type="Proteomes" id="UP000009170">
    <property type="component" value="Unassembled WGS sequence"/>
</dbReference>
<dbReference type="InParanoid" id="A0A090N3V6"/>
<dbReference type="InterPro" id="IPR033901">
    <property type="entry name" value="RNAPI/III_AC40"/>
</dbReference>
<feature type="compositionally biased region" description="Basic residues" evidence="5">
    <location>
        <begin position="18"/>
        <end position="28"/>
    </location>
</feature>
<dbReference type="CDD" id="cd07032">
    <property type="entry name" value="RNAP_I_II_AC40"/>
    <property type="match status" value="1"/>
</dbReference>
<feature type="domain" description="DNA-directed RNA polymerase RpoA/D/Rpb3-type" evidence="6">
    <location>
        <begin position="141"/>
        <end position="440"/>
    </location>
</feature>
<dbReference type="Pfam" id="PF01000">
    <property type="entry name" value="RNA_pol_A_bac"/>
    <property type="match status" value="1"/>
</dbReference>
<dbReference type="InterPro" id="IPR011262">
    <property type="entry name" value="DNA-dir_RNA_pol_insert"/>
</dbReference>
<evidence type="ECO:0000256" key="3">
    <source>
        <dbReference type="ARBA" id="ARBA00025804"/>
    </source>
</evidence>
<dbReference type="GO" id="GO:0003899">
    <property type="term" value="F:DNA-directed RNA polymerase activity"/>
    <property type="evidence" value="ECO:0007669"/>
    <property type="project" value="InterPro"/>
</dbReference>
<dbReference type="RefSeq" id="XP_003080412.2">
    <property type="nucleotide sequence ID" value="XM_003080364.2"/>
</dbReference>
<dbReference type="InterPro" id="IPR050518">
    <property type="entry name" value="Rpo3/RPB3_RNA_Pol_subunit"/>
</dbReference>
<evidence type="ECO:0000313" key="8">
    <source>
        <dbReference type="Proteomes" id="UP000009170"/>
    </source>
</evidence>
<protein>
    <recommendedName>
        <fullName evidence="4">Plastid-encoded RNA polymerase subunit alpha</fullName>
    </recommendedName>
</protein>
<dbReference type="EMBL" id="CAID01000007">
    <property type="protein sequence ID" value="CEF98783.1"/>
    <property type="molecule type" value="Genomic_DNA"/>
</dbReference>
<dbReference type="GeneID" id="9836585"/>
<dbReference type="InterPro" id="IPR036603">
    <property type="entry name" value="RBP11-like"/>
</dbReference>
<dbReference type="GO" id="GO:0046983">
    <property type="term" value="F:protein dimerization activity"/>
    <property type="evidence" value="ECO:0007669"/>
    <property type="project" value="InterPro"/>
</dbReference>
<evidence type="ECO:0000313" key="7">
    <source>
        <dbReference type="EMBL" id="CEF98783.1"/>
    </source>
</evidence>